<feature type="transmembrane region" description="Helical" evidence="4">
    <location>
        <begin position="222"/>
        <end position="242"/>
    </location>
</feature>
<dbReference type="GO" id="GO:0046983">
    <property type="term" value="F:protein dimerization activity"/>
    <property type="evidence" value="ECO:0007669"/>
    <property type="project" value="InterPro"/>
</dbReference>
<accession>R4Z273</accession>
<dbReference type="Proteomes" id="UP000018291">
    <property type="component" value="Unassembled WGS sequence"/>
</dbReference>
<dbReference type="Gene3D" id="3.30.565.10">
    <property type="entry name" value="Histidine kinase-like ATPase, C-terminal domain"/>
    <property type="match status" value="1"/>
</dbReference>
<dbReference type="AlphaFoldDB" id="R4Z273"/>
<dbReference type="OrthoDB" id="227596at2"/>
<feature type="transmembrane region" description="Helical" evidence="4">
    <location>
        <begin position="71"/>
        <end position="88"/>
    </location>
</feature>
<keyword evidence="3" id="KW-0902">Two-component regulatory system</keyword>
<feature type="domain" description="Signal transduction histidine kinase subgroup 3 dimerisation and phosphoacceptor" evidence="5">
    <location>
        <begin position="503"/>
        <end position="567"/>
    </location>
</feature>
<evidence type="ECO:0000313" key="7">
    <source>
        <dbReference type="Proteomes" id="UP000018291"/>
    </source>
</evidence>
<dbReference type="PANTHER" id="PTHR24421">
    <property type="entry name" value="NITRATE/NITRITE SENSOR PROTEIN NARX-RELATED"/>
    <property type="match status" value="1"/>
</dbReference>
<dbReference type="InterPro" id="IPR011712">
    <property type="entry name" value="Sig_transdc_His_kin_sub3_dim/P"/>
</dbReference>
<feature type="transmembrane region" description="Helical" evidence="4">
    <location>
        <begin position="38"/>
        <end position="59"/>
    </location>
</feature>
<evidence type="ECO:0000256" key="1">
    <source>
        <dbReference type="ARBA" id="ARBA00022679"/>
    </source>
</evidence>
<dbReference type="InterPro" id="IPR036890">
    <property type="entry name" value="HATPase_C_sf"/>
</dbReference>
<reference evidence="6 7" key="1">
    <citation type="journal article" date="2013" name="ISME J.">
        <title>Metabolic model for the filamentous 'Candidatus Microthrix parvicella' based on genomic and metagenomic analyses.</title>
        <authorList>
            <person name="Jon McIlroy S."/>
            <person name="Kristiansen R."/>
            <person name="Albertsen M."/>
            <person name="Michael Karst S."/>
            <person name="Rossetti S."/>
            <person name="Lund Nielsen J."/>
            <person name="Tandoi V."/>
            <person name="James Seviour R."/>
            <person name="Nielsen P.H."/>
        </authorList>
    </citation>
    <scope>NUCLEOTIDE SEQUENCE [LARGE SCALE GENOMIC DNA]</scope>
    <source>
        <strain evidence="6 7">RN1</strain>
    </source>
</reference>
<dbReference type="GO" id="GO:0016020">
    <property type="term" value="C:membrane"/>
    <property type="evidence" value="ECO:0007669"/>
    <property type="project" value="InterPro"/>
</dbReference>
<keyword evidence="2 6" id="KW-0418">Kinase</keyword>
<organism evidence="6 7">
    <name type="scientific">Candidatus Neomicrothrix parvicella RN1</name>
    <dbReference type="NCBI Taxonomy" id="1229780"/>
    <lineage>
        <taxon>Bacteria</taxon>
        <taxon>Bacillati</taxon>
        <taxon>Actinomycetota</taxon>
        <taxon>Acidimicrobiia</taxon>
        <taxon>Acidimicrobiales</taxon>
        <taxon>Microthrixaceae</taxon>
        <taxon>Candidatus Neomicrothrix</taxon>
    </lineage>
</organism>
<feature type="transmembrane region" description="Helical" evidence="4">
    <location>
        <begin position="313"/>
        <end position="336"/>
    </location>
</feature>
<dbReference type="InterPro" id="IPR050482">
    <property type="entry name" value="Sensor_HK_TwoCompSys"/>
</dbReference>
<feature type="transmembrane region" description="Helical" evidence="4">
    <location>
        <begin position="254"/>
        <end position="276"/>
    </location>
</feature>
<dbReference type="HOGENOM" id="CLU_021898_1_0_11"/>
<dbReference type="STRING" id="1229780.BN381_210051"/>
<feature type="transmembrane region" description="Helical" evidence="4">
    <location>
        <begin position="282"/>
        <end position="301"/>
    </location>
</feature>
<dbReference type="Pfam" id="PF07730">
    <property type="entry name" value="HisKA_3"/>
    <property type="match status" value="1"/>
</dbReference>
<feature type="transmembrane region" description="Helical" evidence="4">
    <location>
        <begin position="165"/>
        <end position="183"/>
    </location>
</feature>
<dbReference type="eggNOG" id="COG2203">
    <property type="taxonomic scope" value="Bacteria"/>
</dbReference>
<evidence type="ECO:0000256" key="2">
    <source>
        <dbReference type="ARBA" id="ARBA00022777"/>
    </source>
</evidence>
<protein>
    <submittedName>
        <fullName evidence="6">Putative Integral membrane sensor signal transduction histidine kinase</fullName>
    </submittedName>
</protein>
<keyword evidence="4" id="KW-1133">Transmembrane helix</keyword>
<feature type="transmembrane region" description="Helical" evidence="4">
    <location>
        <begin position="127"/>
        <end position="153"/>
    </location>
</feature>
<evidence type="ECO:0000259" key="5">
    <source>
        <dbReference type="Pfam" id="PF07730"/>
    </source>
</evidence>
<dbReference type="RefSeq" id="WP_012225836.1">
    <property type="nucleotide sequence ID" value="NZ_HG422565.1"/>
</dbReference>
<sequence length="696" mass="73252">MTIDGQPAVQAALSHGAAPLRGGEAPLRRSLASLPVPWVLTLAVTSVCALATIPLVLVSVRQVTEQFVGEWIFVTFTPGFAVAGWWLLSRRPGMWTGRLYLVAGLTTAVTGLAAGIAGVAYPDHGALVAWSMWVVSWLWLVHDSVITVVVVLFPRRVPRGRLDRLLIGIVAVSTGVSMLAAALRPGLIVTTPDNPGGAPVSTPNPVGIPGLKGIVNSIGGSYLVLGLALNVVILGLIATRWWRASGIERRQYRWVFLLSVGSSLVLPLVVVFPVWIGPFVAVTTTFAFQMLVVVAILKWDVYEAGVVLRRSALAAALLAVALGVYGAVVVVTAVAVGGFGPLPATVGAMVAVFAFGPLSLVVRRRVSRLFYGRRDDPYSVLASVGRGQAEASDADDALDRLLASICAELRLPGAAVRAADGDVLALVGDADLPAADRLELRHLGERVGTLQIAARRGTDGLTEADRPLLNSLADAIAAVVAARRAADHLQVARDRLLIAQDEERSRYQRDLHDGLGPRLTSVVFKLDAISNHLNAGRPDTARVLADDARAELRDGVDEIRTYINQLGDQVVAASGLRDALLGRIASLTSARPVDMRVTIGDLGALSAAIESAVLAVACEAVTNVLRHTAARTCCVELRRDRDLLLTISDDGGGLGSGFTPGVGVGSMRHRIERLGGRFDIASGDGGATVSCLVPVS</sequence>
<keyword evidence="1" id="KW-0808">Transferase</keyword>
<gene>
    <name evidence="6" type="ORF">BN381_210051</name>
</gene>
<keyword evidence="4" id="KW-0812">Transmembrane</keyword>
<dbReference type="SUPFAM" id="SSF55874">
    <property type="entry name" value="ATPase domain of HSP90 chaperone/DNA topoisomerase II/histidine kinase"/>
    <property type="match status" value="1"/>
</dbReference>
<feature type="transmembrane region" description="Helical" evidence="4">
    <location>
        <begin position="342"/>
        <end position="362"/>
    </location>
</feature>
<name>R4Z273_9ACTN</name>
<evidence type="ECO:0000256" key="3">
    <source>
        <dbReference type="ARBA" id="ARBA00023012"/>
    </source>
</evidence>
<dbReference type="Gene3D" id="1.20.5.1930">
    <property type="match status" value="1"/>
</dbReference>
<keyword evidence="4" id="KW-0472">Membrane</keyword>
<proteinExistence type="predicted"/>
<evidence type="ECO:0000313" key="6">
    <source>
        <dbReference type="EMBL" id="CCM63361.1"/>
    </source>
</evidence>
<feature type="transmembrane region" description="Helical" evidence="4">
    <location>
        <begin position="100"/>
        <end position="121"/>
    </location>
</feature>
<dbReference type="EMBL" id="CANL01000014">
    <property type="protein sequence ID" value="CCM63361.1"/>
    <property type="molecule type" value="Genomic_DNA"/>
</dbReference>
<evidence type="ECO:0000256" key="4">
    <source>
        <dbReference type="SAM" id="Phobius"/>
    </source>
</evidence>
<dbReference type="GO" id="GO:0000155">
    <property type="term" value="F:phosphorelay sensor kinase activity"/>
    <property type="evidence" value="ECO:0007669"/>
    <property type="project" value="InterPro"/>
</dbReference>
<keyword evidence="7" id="KW-1185">Reference proteome</keyword>
<dbReference type="eggNOG" id="COG4585">
    <property type="taxonomic scope" value="Bacteria"/>
</dbReference>
<comment type="caution">
    <text evidence="6">The sequence shown here is derived from an EMBL/GenBank/DDBJ whole genome shotgun (WGS) entry which is preliminary data.</text>
</comment>